<dbReference type="PANTHER" id="PTHR30576:SF10">
    <property type="entry name" value="SLL5057 PROTEIN"/>
    <property type="match status" value="1"/>
</dbReference>
<dbReference type="InterPro" id="IPR003362">
    <property type="entry name" value="Bact_transf"/>
</dbReference>
<dbReference type="AlphaFoldDB" id="A0A6N7RN62"/>
<gene>
    <name evidence="4" type="ORF">GJG86_07465</name>
</gene>
<feature type="transmembrane region" description="Helical" evidence="2">
    <location>
        <begin position="59"/>
        <end position="82"/>
    </location>
</feature>
<dbReference type="Proteomes" id="UP000438093">
    <property type="component" value="Unassembled WGS sequence"/>
</dbReference>
<comment type="caution">
    <text evidence="4">The sequence shown here is derived from an EMBL/GenBank/DDBJ whole genome shotgun (WGS) entry which is preliminary data.</text>
</comment>
<proteinExistence type="inferred from homology"/>
<evidence type="ECO:0000313" key="4">
    <source>
        <dbReference type="EMBL" id="MRX82331.1"/>
    </source>
</evidence>
<reference evidence="5" key="1">
    <citation type="submission" date="2019-08" db="EMBL/GenBank/DDBJ databases">
        <title>Arthrobacter sp. nov., isolated from plateau pika and Tibetan wild ass.</title>
        <authorList>
            <person name="Ge Y."/>
        </authorList>
    </citation>
    <scope>NUCLEOTIDE SEQUENCE [LARGE SCALE GENOMIC DNA]</scope>
    <source>
        <strain evidence="5">HF-4214</strain>
    </source>
</reference>
<organism evidence="4 5">
    <name type="scientific">Eggerthella guodeyinii</name>
    <dbReference type="NCBI Taxonomy" id="2690837"/>
    <lineage>
        <taxon>Bacteria</taxon>
        <taxon>Bacillati</taxon>
        <taxon>Actinomycetota</taxon>
        <taxon>Coriobacteriia</taxon>
        <taxon>Eggerthellales</taxon>
        <taxon>Eggerthellaceae</taxon>
        <taxon>Eggerthella</taxon>
    </lineage>
</organism>
<evidence type="ECO:0000313" key="5">
    <source>
        <dbReference type="Proteomes" id="UP000438093"/>
    </source>
</evidence>
<evidence type="ECO:0000259" key="3">
    <source>
        <dbReference type="Pfam" id="PF02397"/>
    </source>
</evidence>
<dbReference type="Pfam" id="PF02397">
    <property type="entry name" value="Bac_transf"/>
    <property type="match status" value="1"/>
</dbReference>
<evidence type="ECO:0000256" key="1">
    <source>
        <dbReference type="ARBA" id="ARBA00006464"/>
    </source>
</evidence>
<keyword evidence="2" id="KW-0812">Transmembrane</keyword>
<keyword evidence="2" id="KW-1133">Transmembrane helix</keyword>
<keyword evidence="5" id="KW-1185">Reference proteome</keyword>
<sequence>MSTPPKSDKRGYVKSSELEASDLAFLAPELTSEAEGPIQAPARADGRWGYRFVKRAFDIAFSLCAIAVLLIPSIVLCIAIRLESPGNPLYSQKRVGRIGRDGQVRTFDMYKFRSMHKDADERLAELADLNEADGPLFKIKDDPRVTRMGRFIRKHSIDELPQFLNCLMGQLSCVGPRPPLPSEVAQYDERAMRRLSVKPGLTGYWQVSGRSDTTFDDMVDMDLAYIEERSFAVDLRVMAKTVITMLDGKGAC</sequence>
<dbReference type="PANTHER" id="PTHR30576">
    <property type="entry name" value="COLANIC BIOSYNTHESIS UDP-GLUCOSE LIPID CARRIER TRANSFERASE"/>
    <property type="match status" value="1"/>
</dbReference>
<protein>
    <submittedName>
        <fullName evidence="4">Sugar transferase</fullName>
    </submittedName>
</protein>
<dbReference type="GO" id="GO:0016780">
    <property type="term" value="F:phosphotransferase activity, for other substituted phosphate groups"/>
    <property type="evidence" value="ECO:0007669"/>
    <property type="project" value="TreeGrafter"/>
</dbReference>
<name>A0A6N7RN62_9ACTN</name>
<dbReference type="EMBL" id="VTFY01000004">
    <property type="protein sequence ID" value="MRX82331.1"/>
    <property type="molecule type" value="Genomic_DNA"/>
</dbReference>
<comment type="similarity">
    <text evidence="1">Belongs to the bacterial sugar transferase family.</text>
</comment>
<keyword evidence="4" id="KW-0808">Transferase</keyword>
<feature type="domain" description="Bacterial sugar transferase" evidence="3">
    <location>
        <begin position="54"/>
        <end position="246"/>
    </location>
</feature>
<evidence type="ECO:0000256" key="2">
    <source>
        <dbReference type="SAM" id="Phobius"/>
    </source>
</evidence>
<keyword evidence="2" id="KW-0472">Membrane</keyword>
<accession>A0A6N7RN62</accession>